<feature type="non-terminal residue" evidence="1">
    <location>
        <position position="1"/>
    </location>
</feature>
<evidence type="ECO:0000313" key="1">
    <source>
        <dbReference type="EMBL" id="CAG8452770.1"/>
    </source>
</evidence>
<proteinExistence type="predicted"/>
<sequence length="67" mass="7730">NFSGSAISEFAKVVNSSKKFRWFNSSNNSNVVIHPLDKFILKFSIYELSVIDCSFEEFQEKNTFKNA</sequence>
<accession>A0A9N8VJ22</accession>
<reference evidence="1" key="1">
    <citation type="submission" date="2021-06" db="EMBL/GenBank/DDBJ databases">
        <authorList>
            <person name="Kallberg Y."/>
            <person name="Tangrot J."/>
            <person name="Rosling A."/>
        </authorList>
    </citation>
    <scope>NUCLEOTIDE SEQUENCE</scope>
    <source>
        <strain evidence="1">IN212</strain>
    </source>
</reference>
<dbReference type="OrthoDB" id="10325357at2759"/>
<evidence type="ECO:0000313" key="2">
    <source>
        <dbReference type="Proteomes" id="UP000789396"/>
    </source>
</evidence>
<protein>
    <submittedName>
        <fullName evidence="1">3169_t:CDS:1</fullName>
    </submittedName>
</protein>
<organism evidence="1 2">
    <name type="scientific">Racocetra fulgida</name>
    <dbReference type="NCBI Taxonomy" id="60492"/>
    <lineage>
        <taxon>Eukaryota</taxon>
        <taxon>Fungi</taxon>
        <taxon>Fungi incertae sedis</taxon>
        <taxon>Mucoromycota</taxon>
        <taxon>Glomeromycotina</taxon>
        <taxon>Glomeromycetes</taxon>
        <taxon>Diversisporales</taxon>
        <taxon>Gigasporaceae</taxon>
        <taxon>Racocetra</taxon>
    </lineage>
</organism>
<dbReference type="Proteomes" id="UP000789396">
    <property type="component" value="Unassembled WGS sequence"/>
</dbReference>
<gene>
    <name evidence="1" type="ORF">RFULGI_LOCUS312</name>
</gene>
<keyword evidence="2" id="KW-1185">Reference proteome</keyword>
<name>A0A9N8VJ22_9GLOM</name>
<dbReference type="AlphaFoldDB" id="A0A9N8VJ22"/>
<dbReference type="EMBL" id="CAJVPZ010000098">
    <property type="protein sequence ID" value="CAG8452770.1"/>
    <property type="molecule type" value="Genomic_DNA"/>
</dbReference>
<comment type="caution">
    <text evidence="1">The sequence shown here is derived from an EMBL/GenBank/DDBJ whole genome shotgun (WGS) entry which is preliminary data.</text>
</comment>